<evidence type="ECO:0000313" key="1">
    <source>
        <dbReference type="EMBL" id="NMO94688.1"/>
    </source>
</evidence>
<reference evidence="1 2" key="1">
    <citation type="submission" date="2020-04" db="EMBL/GenBank/DDBJ databases">
        <title>Paenibacillus algicola sp. nov., a novel marine bacterium producing alginate lyase.</title>
        <authorList>
            <person name="Huang H."/>
        </authorList>
    </citation>
    <scope>NUCLEOTIDE SEQUENCE [LARGE SCALE GENOMIC DNA]</scope>
    <source>
        <strain evidence="1 2">L7-75</strain>
    </source>
</reference>
<dbReference type="RefSeq" id="WP_211184393.1">
    <property type="nucleotide sequence ID" value="NZ_JABBPN010000002.1"/>
</dbReference>
<gene>
    <name evidence="1" type="ORF">HII30_02645</name>
</gene>
<dbReference type="Proteomes" id="UP000565468">
    <property type="component" value="Unassembled WGS sequence"/>
</dbReference>
<keyword evidence="2" id="KW-1185">Reference proteome</keyword>
<organism evidence="1 2">
    <name type="scientific">Paenibacillus lemnae</name>
    <dbReference type="NCBI Taxonomy" id="1330551"/>
    <lineage>
        <taxon>Bacteria</taxon>
        <taxon>Bacillati</taxon>
        <taxon>Bacillota</taxon>
        <taxon>Bacilli</taxon>
        <taxon>Bacillales</taxon>
        <taxon>Paenibacillaceae</taxon>
        <taxon>Paenibacillus</taxon>
    </lineage>
</organism>
<protein>
    <submittedName>
        <fullName evidence="1">Uncharacterized protein</fullName>
    </submittedName>
</protein>
<name>A0A848M182_PAELE</name>
<accession>A0A848M182</accession>
<dbReference type="AlphaFoldDB" id="A0A848M182"/>
<proteinExistence type="predicted"/>
<evidence type="ECO:0000313" key="2">
    <source>
        <dbReference type="Proteomes" id="UP000565468"/>
    </source>
</evidence>
<dbReference type="EMBL" id="JABBPN010000002">
    <property type="protein sequence ID" value="NMO94688.1"/>
    <property type="molecule type" value="Genomic_DNA"/>
</dbReference>
<comment type="caution">
    <text evidence="1">The sequence shown here is derived from an EMBL/GenBank/DDBJ whole genome shotgun (WGS) entry which is preliminary data.</text>
</comment>
<sequence length="143" mass="16648">MMEMDLRRLVYNRGARKASISHVPVFACQNCSAFELMPLIKQDVVTYITSLERKGTPLEVSLADICEPASLLRKVLRKAEASSSPLTELCKEAFDERINMLLDLYRFAKNNRDYTWMEEIQQRLEKLTLFLKRIQEHSDIYAS</sequence>